<name>A0A9W6F158_9CHLO</name>
<feature type="compositionally biased region" description="Low complexity" evidence="1">
    <location>
        <begin position="45"/>
        <end position="63"/>
    </location>
</feature>
<keyword evidence="3" id="KW-1185">Reference proteome</keyword>
<reference evidence="2 3" key="1">
    <citation type="journal article" date="2023" name="Commun. Biol.">
        <title>Reorganization of the ancestral sex-determining regions during the evolution of trioecy in Pleodorina starrii.</title>
        <authorList>
            <person name="Takahashi K."/>
            <person name="Suzuki S."/>
            <person name="Kawai-Toyooka H."/>
            <person name="Yamamoto K."/>
            <person name="Hamaji T."/>
            <person name="Ootsuki R."/>
            <person name="Yamaguchi H."/>
            <person name="Kawachi M."/>
            <person name="Higashiyama T."/>
            <person name="Nozaki H."/>
        </authorList>
    </citation>
    <scope>NUCLEOTIDE SEQUENCE [LARGE SCALE GENOMIC DNA]</scope>
    <source>
        <strain evidence="2 3">NIES-4479</strain>
    </source>
</reference>
<proteinExistence type="predicted"/>
<feature type="region of interest" description="Disordered" evidence="1">
    <location>
        <begin position="9"/>
        <end position="63"/>
    </location>
</feature>
<comment type="caution">
    <text evidence="2">The sequence shown here is derived from an EMBL/GenBank/DDBJ whole genome shotgun (WGS) entry which is preliminary data.</text>
</comment>
<dbReference type="EMBL" id="BRXU01000006">
    <property type="protein sequence ID" value="GLC52858.1"/>
    <property type="molecule type" value="Genomic_DNA"/>
</dbReference>
<sequence length="539" mass="59073">MNALLDHQYDLQHAAANPPPPPPLPPPLPVPAGYAGPPLPPPPAETAARPTPTSANLDTTPGNIGITTTTFFATAGRFTSAARTRLERNLSGVRLIVMDEFSTCSLAHMGRIFQQVHIARQDVNPGADDDRFCGPLADIHGLFVGDPRQLEQPQHAPIYAGAARADLKLQHARQLQAAGQQADIGTTAAIFSTIAPDVEAALHELKKPSGVNEDVGRKLWRSIPFAFVLTTQHRQQSADPASDLFAAAELFNGINGANAQQIERVCDAFNARVPPNVMALDRPHVVVLRHSVRVPLIQRLVPLHAYTEGQQLLVWRSVDLAPDGGPLPTELLEELETIGGTDDDGTIPALGAFFHGIRYTFTTNAHPAVHHIHNNSATAIIVRPDGGPLGRVSLDLQPGQVLVRPKYKTFTPTHATNAQSVHRWGFNLDYEYSTTDYFAEGLTFRNQTWLAHLSPPPTGQWHRASMYVIPTRFTSMDSFHLLAPMWSTPEEKPRVLNRLLKLAEPVPDLQAEWERLCNLADFTRQVLPRLLNNLATKAP</sequence>
<dbReference type="AlphaFoldDB" id="A0A9W6F158"/>
<feature type="compositionally biased region" description="Pro residues" evidence="1">
    <location>
        <begin position="17"/>
        <end position="30"/>
    </location>
</feature>
<evidence type="ECO:0000313" key="3">
    <source>
        <dbReference type="Proteomes" id="UP001165080"/>
    </source>
</evidence>
<protein>
    <submittedName>
        <fullName evidence="2">Uncharacterized protein</fullName>
    </submittedName>
</protein>
<dbReference type="Proteomes" id="UP001165080">
    <property type="component" value="Unassembled WGS sequence"/>
</dbReference>
<accession>A0A9W6F158</accession>
<evidence type="ECO:0000313" key="2">
    <source>
        <dbReference type="EMBL" id="GLC52858.1"/>
    </source>
</evidence>
<evidence type="ECO:0000256" key="1">
    <source>
        <dbReference type="SAM" id="MobiDB-lite"/>
    </source>
</evidence>
<organism evidence="2 3">
    <name type="scientific">Pleodorina starrii</name>
    <dbReference type="NCBI Taxonomy" id="330485"/>
    <lineage>
        <taxon>Eukaryota</taxon>
        <taxon>Viridiplantae</taxon>
        <taxon>Chlorophyta</taxon>
        <taxon>core chlorophytes</taxon>
        <taxon>Chlorophyceae</taxon>
        <taxon>CS clade</taxon>
        <taxon>Chlamydomonadales</taxon>
        <taxon>Volvocaceae</taxon>
        <taxon>Pleodorina</taxon>
    </lineage>
</organism>
<gene>
    <name evidence="2" type="primary">PLESTB001071</name>
    <name evidence="2" type="ORF">PLESTB_000676100</name>
</gene>